<dbReference type="GeneID" id="14874488"/>
<dbReference type="Pfam" id="PF03171">
    <property type="entry name" value="2OG-FeII_Oxy"/>
    <property type="match status" value="1"/>
</dbReference>
<evidence type="ECO:0000313" key="3">
    <source>
        <dbReference type="EMBL" id="EGG22421.1"/>
    </source>
</evidence>
<dbReference type="Gene3D" id="2.60.120.330">
    <property type="entry name" value="B-lactam Antibiotic, Isopenicillin N Synthase, Chain"/>
    <property type="match status" value="1"/>
</dbReference>
<accession>F4PPV8</accession>
<dbReference type="PROSITE" id="PS51471">
    <property type="entry name" value="FE2OG_OXY"/>
    <property type="match status" value="1"/>
</dbReference>
<evidence type="ECO:0000256" key="1">
    <source>
        <dbReference type="RuleBase" id="RU003682"/>
    </source>
</evidence>
<keyword evidence="1" id="KW-0560">Oxidoreductase</keyword>
<name>F4PPV8_CACFS</name>
<evidence type="ECO:0000313" key="4">
    <source>
        <dbReference type="Proteomes" id="UP000007797"/>
    </source>
</evidence>
<dbReference type="OrthoDB" id="18934at2759"/>
<dbReference type="RefSeq" id="XP_004360272.1">
    <property type="nucleotide sequence ID" value="XM_004360215.1"/>
</dbReference>
<evidence type="ECO:0000259" key="2">
    <source>
        <dbReference type="PROSITE" id="PS51471"/>
    </source>
</evidence>
<protein>
    <recommendedName>
        <fullName evidence="2">Fe2OG dioxygenase domain-containing protein</fullName>
    </recommendedName>
</protein>
<dbReference type="KEGG" id="dfa:DFA_04542"/>
<keyword evidence="4" id="KW-1185">Reference proteome</keyword>
<feature type="domain" description="Fe2OG dioxygenase" evidence="2">
    <location>
        <begin position="168"/>
        <end position="285"/>
    </location>
</feature>
<dbReference type="Pfam" id="PF14226">
    <property type="entry name" value="DIOX_N"/>
    <property type="match status" value="1"/>
</dbReference>
<dbReference type="Proteomes" id="UP000007797">
    <property type="component" value="Unassembled WGS sequence"/>
</dbReference>
<dbReference type="GO" id="GO:0016491">
    <property type="term" value="F:oxidoreductase activity"/>
    <property type="evidence" value="ECO:0007669"/>
    <property type="project" value="UniProtKB-KW"/>
</dbReference>
<dbReference type="InterPro" id="IPR044861">
    <property type="entry name" value="IPNS-like_FE2OG_OXY"/>
</dbReference>
<dbReference type="GO" id="GO:0046872">
    <property type="term" value="F:metal ion binding"/>
    <property type="evidence" value="ECO:0007669"/>
    <property type="project" value="UniProtKB-KW"/>
</dbReference>
<dbReference type="SUPFAM" id="SSF51197">
    <property type="entry name" value="Clavaminate synthase-like"/>
    <property type="match status" value="1"/>
</dbReference>
<comment type="similarity">
    <text evidence="1">Belongs to the iron/ascorbate-dependent oxidoreductase family.</text>
</comment>
<dbReference type="InterPro" id="IPR005123">
    <property type="entry name" value="Oxoglu/Fe-dep_dioxygenase_dom"/>
</dbReference>
<dbReference type="PANTHER" id="PTHR47990">
    <property type="entry name" value="2-OXOGLUTARATE (2OG) AND FE(II)-DEPENDENT OXYGENASE SUPERFAMILY PROTEIN-RELATED"/>
    <property type="match status" value="1"/>
</dbReference>
<dbReference type="InterPro" id="IPR050231">
    <property type="entry name" value="Iron_ascorbate_oxido_reductase"/>
</dbReference>
<reference evidence="4" key="1">
    <citation type="journal article" date="2011" name="Genome Res.">
        <title>Phylogeny-wide analysis of social amoeba genomes highlights ancient origins for complex intercellular communication.</title>
        <authorList>
            <person name="Heidel A.J."/>
            <person name="Lawal H.M."/>
            <person name="Felder M."/>
            <person name="Schilde C."/>
            <person name="Helps N.R."/>
            <person name="Tunggal B."/>
            <person name="Rivero F."/>
            <person name="John U."/>
            <person name="Schleicher M."/>
            <person name="Eichinger L."/>
            <person name="Platzer M."/>
            <person name="Noegel A.A."/>
            <person name="Schaap P."/>
            <person name="Gloeckner G."/>
        </authorList>
    </citation>
    <scope>NUCLEOTIDE SEQUENCE [LARGE SCALE GENOMIC DNA]</scope>
    <source>
        <strain evidence="4">SH3</strain>
    </source>
</reference>
<dbReference type="AlphaFoldDB" id="F4PPV8"/>
<keyword evidence="1" id="KW-0479">Metal-binding</keyword>
<gene>
    <name evidence="3" type="ORF">DFA_04542</name>
</gene>
<sequence length="347" mass="40105">MLPIIDIGSLDPTLNDKEGWLRVAKEIDQACRTNHFITEKRFKEFMNATKQFFELSTEEKMKIYIGNSKNHKGYVEMQSEHLDPTKKVDYKEALDMGLNYKMADPNNPTNTLNGPNQYPQSLGQEWVDVIESYAKDVLEKVAKRLMQTMAYNLGAPLDYFDKLFNERNVSTLRIIHYPPRLAEENEDEIAKLDPSEQYEKMDTVGCGTHTDYGCITLLYQDEIGGLQVRNTDGNWIEATPIPNTFVVNIGDMMMRWSNDLYKSTPHRVISHGNKDRYSSPYFFEPYGDAIVACLPSCHSDSNPIKYPPITCNDYLSMKFDQTHGYRQHQIDLEKLNNNNNQPEQLKQ</sequence>
<dbReference type="InterPro" id="IPR026992">
    <property type="entry name" value="DIOX_N"/>
</dbReference>
<keyword evidence="1" id="KW-0408">Iron</keyword>
<organism evidence="3 4">
    <name type="scientific">Cavenderia fasciculata</name>
    <name type="common">Slime mold</name>
    <name type="synonym">Dictyostelium fasciculatum</name>
    <dbReference type="NCBI Taxonomy" id="261658"/>
    <lineage>
        <taxon>Eukaryota</taxon>
        <taxon>Amoebozoa</taxon>
        <taxon>Evosea</taxon>
        <taxon>Eumycetozoa</taxon>
        <taxon>Dictyostelia</taxon>
        <taxon>Acytosteliales</taxon>
        <taxon>Cavenderiaceae</taxon>
        <taxon>Cavenderia</taxon>
    </lineage>
</organism>
<dbReference type="EMBL" id="GL883009">
    <property type="protein sequence ID" value="EGG22421.1"/>
    <property type="molecule type" value="Genomic_DNA"/>
</dbReference>
<proteinExistence type="inferred from homology"/>
<dbReference type="OMA" id="FTTRHDP"/>
<dbReference type="InterPro" id="IPR027443">
    <property type="entry name" value="IPNS-like_sf"/>
</dbReference>
<dbReference type="STRING" id="1054147.F4PPV8"/>